<dbReference type="InterPro" id="IPR052155">
    <property type="entry name" value="Biofilm_reg_signaling"/>
</dbReference>
<feature type="domain" description="EAL" evidence="2">
    <location>
        <begin position="528"/>
        <end position="781"/>
    </location>
</feature>
<reference evidence="5 6" key="1">
    <citation type="journal article" date="2024" name="Chem. Sci.">
        <title>Discovery of megapolipeptins by genome mining of a Burkholderiales bacteria collection.</title>
        <authorList>
            <person name="Paulo B.S."/>
            <person name="Recchia M.J.J."/>
            <person name="Lee S."/>
            <person name="Fergusson C.H."/>
            <person name="Romanowski S.B."/>
            <person name="Hernandez A."/>
            <person name="Krull N."/>
            <person name="Liu D.Y."/>
            <person name="Cavanagh H."/>
            <person name="Bos A."/>
            <person name="Gray C.A."/>
            <person name="Murphy B.T."/>
            <person name="Linington R.G."/>
            <person name="Eustaquio A.S."/>
        </authorList>
    </citation>
    <scope>NUCLEOTIDE SEQUENCE [LARGE SCALE GENOMIC DNA]</scope>
    <source>
        <strain evidence="5 6">RL21-008-BIB-B</strain>
    </source>
</reference>
<name>A0ABW8Z9E5_9BURK</name>
<dbReference type="Pfam" id="PF00563">
    <property type="entry name" value="EAL"/>
    <property type="match status" value="1"/>
</dbReference>
<dbReference type="Proteomes" id="UP001629214">
    <property type="component" value="Unassembled WGS sequence"/>
</dbReference>
<dbReference type="CDD" id="cd06225">
    <property type="entry name" value="HAMP"/>
    <property type="match status" value="1"/>
</dbReference>
<keyword evidence="1" id="KW-0472">Membrane</keyword>
<evidence type="ECO:0000256" key="1">
    <source>
        <dbReference type="SAM" id="Phobius"/>
    </source>
</evidence>
<dbReference type="InterPro" id="IPR003660">
    <property type="entry name" value="HAMP_dom"/>
</dbReference>
<dbReference type="SUPFAM" id="SSF55073">
    <property type="entry name" value="Nucleotide cyclase"/>
    <property type="match status" value="1"/>
</dbReference>
<dbReference type="PROSITE" id="PS50885">
    <property type="entry name" value="HAMP"/>
    <property type="match status" value="1"/>
</dbReference>
<dbReference type="InterPro" id="IPR029150">
    <property type="entry name" value="dCache_3"/>
</dbReference>
<dbReference type="SMART" id="SM00052">
    <property type="entry name" value="EAL"/>
    <property type="match status" value="1"/>
</dbReference>
<keyword evidence="1" id="KW-1133">Transmembrane helix</keyword>
<feature type="domain" description="HAMP" evidence="3">
    <location>
        <begin position="299"/>
        <end position="351"/>
    </location>
</feature>
<dbReference type="Pfam" id="PF00990">
    <property type="entry name" value="GGDEF"/>
    <property type="match status" value="1"/>
</dbReference>
<evidence type="ECO:0000313" key="5">
    <source>
        <dbReference type="EMBL" id="MFL9879744.1"/>
    </source>
</evidence>
<dbReference type="Gene3D" id="3.30.70.270">
    <property type="match status" value="1"/>
</dbReference>
<dbReference type="Pfam" id="PF00672">
    <property type="entry name" value="HAMP"/>
    <property type="match status" value="1"/>
</dbReference>
<sequence>MRWHRLENRIVALFIVLILLVQLAGFVAIRKAIDENARASIRDELIIGERVFLRLLEQNADKLTQGARLLASDFGFRQAIGTDDRGTITSVLENHGARIGATLSMLIGTDQQIKASTQAYPSADLQRSALELVTKGADTNGASETVIVDDSLFQIVAVPVRAPVVIGWIVMGFPVDQKLISDMRALSSLQVSVMVSTRGGQWQQDVSTLPKEESGMLMHRLPQKPDTSSFIPQLTIGDNDYSARLLVLAKGSSNQSAVAVLQRSISEAVAPYRRLQLILLTISVIGVVMAIFASAFVARRITRPLRLLADIAKRLGAGDYRARIEIKGGDEIGKLADAFESMRTGIANRELEIRRLAYWDPLTDLPNRVQFATLLNSAIERAKASNGQCHILMMDLDRFQHVNDVLGHSFGDSLLREVGRRLEQQLERENDKVARLGGDEYAILLPATDVTEAIRQAKRILQSLEMPISIGDQTVDLGAGIGISGYPENGQNSDTLLSSAEVAMYVAKRRGSGFTVYDPSIDKSSQESLSLLSELRRALDRNEFLLYAQPKVELATGKVVGAEALVRWVHPEKGFIGPDNFIPFAETTGFIRMLTSWMLNRTAILCAELQKKGITLKFSVNLSTRDLLDQDLPTHFADILTRNQLSPSSMCLEITESAIMDDPIRAQLTLERLHGMGVELAIDDFGTGYSSLAYLKRLPVDELKIDKSFVMNMEHDADDAKIVKSTIDLGHNLGLRVVAEGLETLAVWHLLKQMGCDQAQGYYMSKPMPGDRFIEWLEQWKAPEMPGQSENMAI</sequence>
<organism evidence="5 6">
    <name type="scientific">Herbaspirillum rhizosphaerae</name>
    <dbReference type="NCBI Taxonomy" id="346179"/>
    <lineage>
        <taxon>Bacteria</taxon>
        <taxon>Pseudomonadati</taxon>
        <taxon>Pseudomonadota</taxon>
        <taxon>Betaproteobacteria</taxon>
        <taxon>Burkholderiales</taxon>
        <taxon>Oxalobacteraceae</taxon>
        <taxon>Herbaspirillum</taxon>
    </lineage>
</organism>
<dbReference type="EMBL" id="JAQQFR010000009">
    <property type="protein sequence ID" value="MFL9879744.1"/>
    <property type="molecule type" value="Genomic_DNA"/>
</dbReference>
<dbReference type="SMART" id="SM00267">
    <property type="entry name" value="GGDEF"/>
    <property type="match status" value="1"/>
</dbReference>
<accession>A0ABW8Z9E5</accession>
<dbReference type="SUPFAM" id="SSF141868">
    <property type="entry name" value="EAL domain-like"/>
    <property type="match status" value="1"/>
</dbReference>
<dbReference type="Pfam" id="PF14827">
    <property type="entry name" value="dCache_3"/>
    <property type="match status" value="1"/>
</dbReference>
<evidence type="ECO:0000259" key="2">
    <source>
        <dbReference type="PROSITE" id="PS50883"/>
    </source>
</evidence>
<dbReference type="PANTHER" id="PTHR44757:SF2">
    <property type="entry name" value="BIOFILM ARCHITECTURE MAINTENANCE PROTEIN MBAA"/>
    <property type="match status" value="1"/>
</dbReference>
<dbReference type="InterPro" id="IPR001633">
    <property type="entry name" value="EAL_dom"/>
</dbReference>
<evidence type="ECO:0000259" key="4">
    <source>
        <dbReference type="PROSITE" id="PS50887"/>
    </source>
</evidence>
<dbReference type="InterPro" id="IPR035919">
    <property type="entry name" value="EAL_sf"/>
</dbReference>
<dbReference type="SUPFAM" id="SSF158472">
    <property type="entry name" value="HAMP domain-like"/>
    <property type="match status" value="1"/>
</dbReference>
<evidence type="ECO:0000259" key="3">
    <source>
        <dbReference type="PROSITE" id="PS50885"/>
    </source>
</evidence>
<keyword evidence="1" id="KW-0812">Transmembrane</keyword>
<dbReference type="PANTHER" id="PTHR44757">
    <property type="entry name" value="DIGUANYLATE CYCLASE DGCP"/>
    <property type="match status" value="1"/>
</dbReference>
<proteinExistence type="predicted"/>
<dbReference type="PROSITE" id="PS50887">
    <property type="entry name" value="GGDEF"/>
    <property type="match status" value="1"/>
</dbReference>
<dbReference type="InterPro" id="IPR029787">
    <property type="entry name" value="Nucleotide_cyclase"/>
</dbReference>
<feature type="domain" description="GGDEF" evidence="4">
    <location>
        <begin position="387"/>
        <end position="519"/>
    </location>
</feature>
<dbReference type="InterPro" id="IPR043128">
    <property type="entry name" value="Rev_trsase/Diguanyl_cyclase"/>
</dbReference>
<gene>
    <name evidence="5" type="ORF">PQR63_15190</name>
</gene>
<comment type="caution">
    <text evidence="5">The sequence shown here is derived from an EMBL/GenBank/DDBJ whole genome shotgun (WGS) entry which is preliminary data.</text>
</comment>
<dbReference type="InterPro" id="IPR000160">
    <property type="entry name" value="GGDEF_dom"/>
</dbReference>
<dbReference type="Gene3D" id="3.20.20.450">
    <property type="entry name" value="EAL domain"/>
    <property type="match status" value="1"/>
</dbReference>
<keyword evidence="6" id="KW-1185">Reference proteome</keyword>
<dbReference type="CDD" id="cd01949">
    <property type="entry name" value="GGDEF"/>
    <property type="match status" value="1"/>
</dbReference>
<dbReference type="PROSITE" id="PS50883">
    <property type="entry name" value="EAL"/>
    <property type="match status" value="1"/>
</dbReference>
<dbReference type="SMART" id="SM00304">
    <property type="entry name" value="HAMP"/>
    <property type="match status" value="1"/>
</dbReference>
<dbReference type="CDD" id="cd01948">
    <property type="entry name" value="EAL"/>
    <property type="match status" value="1"/>
</dbReference>
<dbReference type="RefSeq" id="WP_408168840.1">
    <property type="nucleotide sequence ID" value="NZ_JAQQFR010000009.1"/>
</dbReference>
<feature type="transmembrane region" description="Helical" evidence="1">
    <location>
        <begin position="277"/>
        <end position="298"/>
    </location>
</feature>
<protein>
    <submittedName>
        <fullName evidence="5">EAL domain-containing protein</fullName>
    </submittedName>
</protein>
<evidence type="ECO:0000313" key="6">
    <source>
        <dbReference type="Proteomes" id="UP001629214"/>
    </source>
</evidence>
<dbReference type="NCBIfam" id="TIGR00254">
    <property type="entry name" value="GGDEF"/>
    <property type="match status" value="1"/>
</dbReference>
<dbReference type="Gene3D" id="6.10.340.10">
    <property type="match status" value="1"/>
</dbReference>